<name>A0A318ELM9_9FIRM</name>
<evidence type="ECO:0000313" key="2">
    <source>
        <dbReference type="Proteomes" id="UP000247523"/>
    </source>
</evidence>
<comment type="caution">
    <text evidence="1">The sequence shown here is derived from an EMBL/GenBank/DDBJ whole genome shotgun (WGS) entry which is preliminary data.</text>
</comment>
<evidence type="ECO:0000313" key="1">
    <source>
        <dbReference type="EMBL" id="PXV88436.1"/>
    </source>
</evidence>
<dbReference type="Proteomes" id="UP000247523">
    <property type="component" value="Unassembled WGS sequence"/>
</dbReference>
<sequence>MLEVKSENGIVEIMQMDGREKTIVADVGAIANKVLLLAANEGSKTKEEVYIRYGVLARQLVNYIDKTVNNIDKLGGKQDAE</sequence>
<dbReference type="AlphaFoldDB" id="A0A318ELM9"/>
<gene>
    <name evidence="1" type="ORF">C8E03_108163</name>
</gene>
<reference evidence="1 2" key="1">
    <citation type="submission" date="2018-05" db="EMBL/GenBank/DDBJ databases">
        <title>Genomic Encyclopedia of Type Strains, Phase IV (KMG-IV): sequencing the most valuable type-strain genomes for metagenomic binning, comparative biology and taxonomic classification.</title>
        <authorList>
            <person name="Goeker M."/>
        </authorList>
    </citation>
    <scope>NUCLEOTIDE SEQUENCE [LARGE SCALE GENOMIC DNA]</scope>
    <source>
        <strain evidence="1 2">DSM 28816</strain>
    </source>
</reference>
<organism evidence="1 2">
    <name type="scientific">Lachnotalea glycerini</name>
    <dbReference type="NCBI Taxonomy" id="1763509"/>
    <lineage>
        <taxon>Bacteria</taxon>
        <taxon>Bacillati</taxon>
        <taxon>Bacillota</taxon>
        <taxon>Clostridia</taxon>
        <taxon>Lachnospirales</taxon>
        <taxon>Lachnospiraceae</taxon>
        <taxon>Lachnotalea</taxon>
    </lineage>
</organism>
<protein>
    <submittedName>
        <fullName evidence="1">Uncharacterized protein</fullName>
    </submittedName>
</protein>
<dbReference type="RefSeq" id="WP_110291429.1">
    <property type="nucleotide sequence ID" value="NZ_QICS01000008.1"/>
</dbReference>
<proteinExistence type="predicted"/>
<dbReference type="EMBL" id="QICS01000008">
    <property type="protein sequence ID" value="PXV88436.1"/>
    <property type="molecule type" value="Genomic_DNA"/>
</dbReference>
<accession>A0A318ELM9</accession>